<dbReference type="AlphaFoldDB" id="A0A368NFQ5"/>
<organism evidence="1 2">
    <name type="scientific">Agrobacterium vitis</name>
    <name type="common">Rhizobium vitis</name>
    <dbReference type="NCBI Taxonomy" id="373"/>
    <lineage>
        <taxon>Bacteria</taxon>
        <taxon>Pseudomonadati</taxon>
        <taxon>Pseudomonadota</taxon>
        <taxon>Alphaproteobacteria</taxon>
        <taxon>Hyphomicrobiales</taxon>
        <taxon>Rhizobiaceae</taxon>
        <taxon>Rhizobium/Agrobacterium group</taxon>
        <taxon>Agrobacterium</taxon>
    </lineage>
</organism>
<proteinExistence type="predicted"/>
<dbReference type="OrthoDB" id="8293600at2"/>
<dbReference type="GeneID" id="60684920"/>
<evidence type="ECO:0000313" key="2">
    <source>
        <dbReference type="Proteomes" id="UP000436911"/>
    </source>
</evidence>
<reference evidence="1 2" key="1">
    <citation type="submission" date="2018-08" db="EMBL/GenBank/DDBJ databases">
        <title>Genome sequencing of Agrobacterium vitis strain ICMP 10754.</title>
        <authorList>
            <person name="Visnovsky S.B."/>
            <person name="Pitman A.R."/>
        </authorList>
    </citation>
    <scope>NUCLEOTIDE SEQUENCE [LARGE SCALE GENOMIC DNA]</scope>
    <source>
        <strain evidence="1 2">ICMP 10754</strain>
    </source>
</reference>
<gene>
    <name evidence="1" type="ORF">DXT89_16720</name>
</gene>
<name>A0A368NFQ5_AGRVI</name>
<dbReference type="EMBL" id="QUSG01000008">
    <property type="protein sequence ID" value="KAA3526162.1"/>
    <property type="molecule type" value="Genomic_DNA"/>
</dbReference>
<comment type="caution">
    <text evidence="1">The sequence shown here is derived from an EMBL/GenBank/DDBJ whole genome shotgun (WGS) entry which is preliminary data.</text>
</comment>
<dbReference type="Proteomes" id="UP000436911">
    <property type="component" value="Unassembled WGS sequence"/>
</dbReference>
<accession>A0A368NFQ5</accession>
<sequence>MNKIIAEHLNVAKLLAEKEGEIFLTYLISMAQMENDPGERLRETKICEARKTLNLSLPS</sequence>
<protein>
    <submittedName>
        <fullName evidence="1">Uncharacterized protein</fullName>
    </submittedName>
</protein>
<dbReference type="RefSeq" id="WP_060717882.1">
    <property type="nucleotide sequence ID" value="NZ_CP055265.1"/>
</dbReference>
<evidence type="ECO:0000313" key="1">
    <source>
        <dbReference type="EMBL" id="KAA3526162.1"/>
    </source>
</evidence>